<reference evidence="1 2" key="1">
    <citation type="submission" date="2021-06" db="EMBL/GenBank/DDBJ databases">
        <authorList>
            <person name="Palmer J.M."/>
        </authorList>
    </citation>
    <scope>NUCLEOTIDE SEQUENCE [LARGE SCALE GENOMIC DNA]</scope>
    <source>
        <strain evidence="2">if_2019</strain>
        <tissue evidence="1">Muscle</tissue>
    </source>
</reference>
<keyword evidence="2" id="KW-1185">Reference proteome</keyword>
<proteinExistence type="predicted"/>
<comment type="caution">
    <text evidence="1">The sequence shown here is derived from an EMBL/GenBank/DDBJ whole genome shotgun (WGS) entry which is preliminary data.</text>
</comment>
<protein>
    <submittedName>
        <fullName evidence="1">Uncharacterized protein</fullName>
    </submittedName>
</protein>
<dbReference type="EMBL" id="JAHRIQ010031263">
    <property type="protein sequence ID" value="MEQ2231215.1"/>
    <property type="molecule type" value="Genomic_DNA"/>
</dbReference>
<dbReference type="Proteomes" id="UP001482620">
    <property type="component" value="Unassembled WGS sequence"/>
</dbReference>
<sequence>MKGVTHIHKKKWYLFLLHSQDLRNLPDIVHLQTCRSEQWKVQLVMVSSVVHCDGLRVFTWHTCFSFSVKIGLARYNSCGVRVVGYRGGFSSLPLSERLACRMG</sequence>
<evidence type="ECO:0000313" key="1">
    <source>
        <dbReference type="EMBL" id="MEQ2231215.1"/>
    </source>
</evidence>
<organism evidence="1 2">
    <name type="scientific">Ilyodon furcidens</name>
    <name type="common">goldbreast splitfin</name>
    <dbReference type="NCBI Taxonomy" id="33524"/>
    <lineage>
        <taxon>Eukaryota</taxon>
        <taxon>Metazoa</taxon>
        <taxon>Chordata</taxon>
        <taxon>Craniata</taxon>
        <taxon>Vertebrata</taxon>
        <taxon>Euteleostomi</taxon>
        <taxon>Actinopterygii</taxon>
        <taxon>Neopterygii</taxon>
        <taxon>Teleostei</taxon>
        <taxon>Neoteleostei</taxon>
        <taxon>Acanthomorphata</taxon>
        <taxon>Ovalentaria</taxon>
        <taxon>Atherinomorphae</taxon>
        <taxon>Cyprinodontiformes</taxon>
        <taxon>Goodeidae</taxon>
        <taxon>Ilyodon</taxon>
    </lineage>
</organism>
<accession>A0ABV0TFP0</accession>
<name>A0ABV0TFP0_9TELE</name>
<evidence type="ECO:0000313" key="2">
    <source>
        <dbReference type="Proteomes" id="UP001482620"/>
    </source>
</evidence>
<gene>
    <name evidence="1" type="ORF">ILYODFUR_037254</name>
</gene>